<dbReference type="EMBL" id="JBGBPQ010000016">
    <property type="protein sequence ID" value="KAL1508680.1"/>
    <property type="molecule type" value="Genomic_DNA"/>
</dbReference>
<protein>
    <submittedName>
        <fullName evidence="2">Uncharacterized protein</fullName>
    </submittedName>
</protein>
<reference evidence="2 3" key="1">
    <citation type="journal article" date="2024" name="Science">
        <title>Giant polyketide synthase enzymes in the biosynthesis of giant marine polyether toxins.</title>
        <authorList>
            <person name="Fallon T.R."/>
            <person name="Shende V.V."/>
            <person name="Wierzbicki I.H."/>
            <person name="Pendleton A.L."/>
            <person name="Watervoot N.F."/>
            <person name="Auber R.P."/>
            <person name="Gonzalez D.J."/>
            <person name="Wisecaver J.H."/>
            <person name="Moore B.S."/>
        </authorList>
    </citation>
    <scope>NUCLEOTIDE SEQUENCE [LARGE SCALE GENOMIC DNA]</scope>
    <source>
        <strain evidence="2 3">12B1</strain>
    </source>
</reference>
<dbReference type="AlphaFoldDB" id="A0AB34IXR4"/>
<comment type="caution">
    <text evidence="2">The sequence shown here is derived from an EMBL/GenBank/DDBJ whole genome shotgun (WGS) entry which is preliminary data.</text>
</comment>
<dbReference type="InterPro" id="IPR023214">
    <property type="entry name" value="HAD_sf"/>
</dbReference>
<evidence type="ECO:0000256" key="1">
    <source>
        <dbReference type="SAM" id="MobiDB-lite"/>
    </source>
</evidence>
<keyword evidence="3" id="KW-1185">Reference proteome</keyword>
<dbReference type="Proteomes" id="UP001515480">
    <property type="component" value="Unassembled WGS sequence"/>
</dbReference>
<accession>A0AB34IXR4</accession>
<proteinExistence type="predicted"/>
<feature type="compositionally biased region" description="Polar residues" evidence="1">
    <location>
        <begin position="11"/>
        <end position="26"/>
    </location>
</feature>
<evidence type="ECO:0000313" key="3">
    <source>
        <dbReference type="Proteomes" id="UP001515480"/>
    </source>
</evidence>
<feature type="region of interest" description="Disordered" evidence="1">
    <location>
        <begin position="1"/>
        <end position="26"/>
    </location>
</feature>
<evidence type="ECO:0000313" key="2">
    <source>
        <dbReference type="EMBL" id="KAL1508680.1"/>
    </source>
</evidence>
<gene>
    <name evidence="2" type="ORF">AB1Y20_004775</name>
</gene>
<organism evidence="2 3">
    <name type="scientific">Prymnesium parvum</name>
    <name type="common">Toxic golden alga</name>
    <dbReference type="NCBI Taxonomy" id="97485"/>
    <lineage>
        <taxon>Eukaryota</taxon>
        <taxon>Haptista</taxon>
        <taxon>Haptophyta</taxon>
        <taxon>Prymnesiophyceae</taxon>
        <taxon>Prymnesiales</taxon>
        <taxon>Prymnesiaceae</taxon>
        <taxon>Prymnesium</taxon>
    </lineage>
</organism>
<name>A0AB34IXR4_PRYPA</name>
<sequence>MVDGADGEASSLKQHSSTASTHGLPSTASAAPAVRWHLFCDLDGVLADFDRGVAALPGARGRAPSELSLKQMWRMVAQHGNFFDSLRWTPDGRDLWRGISAAAASSRVASVRILSGLPAGPLGRRSAEQKSRWCQRELGAGVELITCMTRDKHRYCTPPAVLIDDNAKLRAAWELAGGAFILHQDTPTTLRALESLLAGGSPEDAPVCSNDIPP</sequence>
<dbReference type="Gene3D" id="3.40.50.1000">
    <property type="entry name" value="HAD superfamily/HAD-like"/>
    <property type="match status" value="1"/>
</dbReference>
<dbReference type="Gene3D" id="1.10.40.40">
    <property type="entry name" value="Deoxyribonucleotidase, domain 2"/>
    <property type="match status" value="1"/>
</dbReference>